<dbReference type="InterPro" id="IPR000215">
    <property type="entry name" value="Serpin_fam"/>
</dbReference>
<evidence type="ECO:0000256" key="2">
    <source>
        <dbReference type="ARBA" id="ARBA00009500"/>
    </source>
</evidence>
<name>A0A8X6Y6D1_9ARAC</name>
<dbReference type="AlphaFoldDB" id="A0A8X6Y6D1"/>
<dbReference type="InterPro" id="IPR042185">
    <property type="entry name" value="Serpin_sf_2"/>
</dbReference>
<keyword evidence="5" id="KW-0732">Signal</keyword>
<accession>A0A8X6Y6D1</accession>
<evidence type="ECO:0000256" key="1">
    <source>
        <dbReference type="ARBA" id="ARBA00004613"/>
    </source>
</evidence>
<dbReference type="GO" id="GO:0004867">
    <property type="term" value="F:serine-type endopeptidase inhibitor activity"/>
    <property type="evidence" value="ECO:0007669"/>
    <property type="project" value="UniProtKB-KW"/>
</dbReference>
<gene>
    <name evidence="10" type="primary">SERPINB1</name>
    <name evidence="10" type="ORF">TNIN_281351</name>
</gene>
<dbReference type="PANTHER" id="PTHR11461:SF211">
    <property type="entry name" value="GH10112P-RELATED"/>
    <property type="match status" value="1"/>
</dbReference>
<keyword evidence="4" id="KW-0646">Protease inhibitor</keyword>
<dbReference type="InterPro" id="IPR023796">
    <property type="entry name" value="Serpin_dom"/>
</dbReference>
<evidence type="ECO:0000256" key="7">
    <source>
        <dbReference type="ARBA" id="ARBA00023180"/>
    </source>
</evidence>
<sequence>MFFPLSNLTEIDSQEELRHILCDEKYRFLNFLGKILPFLPNDCSQELARASHRLGLNLLRALAQEDPGNIFVSPFSIANALAMLLCGAREETASEINEVLEFQDISEENLRTSFDLLLSSLEKCSESYTVECANAAAVQEDFCVKDEYRKVLEESFHAALFKENFADEKAVAHINDWIKGKTHRMISHFLDSLDPTIVLVLLNAVYFKGTWEHQFQKSNTYLQRFYNNGDENSPKEVDMMHLKEEFFYFENETYQALMLPYQGEDIVMLILLPRSKQGLAELENQLPPTFYEDLLEEMEDVKVKVSLPRFRVEYCKSLKESLQFLGMRRAFGSDANLSGINKTLDL</sequence>
<evidence type="ECO:0000313" key="11">
    <source>
        <dbReference type="Proteomes" id="UP000886998"/>
    </source>
</evidence>
<keyword evidence="3" id="KW-0964">Secreted</keyword>
<dbReference type="Pfam" id="PF00079">
    <property type="entry name" value="Serpin"/>
    <property type="match status" value="1"/>
</dbReference>
<evidence type="ECO:0000256" key="6">
    <source>
        <dbReference type="ARBA" id="ARBA00022900"/>
    </source>
</evidence>
<dbReference type="OrthoDB" id="47207at2759"/>
<comment type="similarity">
    <text evidence="2 8">Belongs to the serpin family.</text>
</comment>
<keyword evidence="11" id="KW-1185">Reference proteome</keyword>
<dbReference type="Gene3D" id="2.30.39.10">
    <property type="entry name" value="Alpha-1-antitrypsin, domain 1"/>
    <property type="match status" value="1"/>
</dbReference>
<dbReference type="Proteomes" id="UP000886998">
    <property type="component" value="Unassembled WGS sequence"/>
</dbReference>
<comment type="subcellular location">
    <subcellularLocation>
        <location evidence="1">Secreted</location>
    </subcellularLocation>
</comment>
<dbReference type="EMBL" id="BMAV01015515">
    <property type="protein sequence ID" value="GFY65042.1"/>
    <property type="molecule type" value="Genomic_DNA"/>
</dbReference>
<dbReference type="GO" id="GO:0005615">
    <property type="term" value="C:extracellular space"/>
    <property type="evidence" value="ECO:0007669"/>
    <property type="project" value="InterPro"/>
</dbReference>
<evidence type="ECO:0000256" key="8">
    <source>
        <dbReference type="RuleBase" id="RU000411"/>
    </source>
</evidence>
<dbReference type="Gene3D" id="3.30.497.10">
    <property type="entry name" value="Antithrombin, subunit I, domain 2"/>
    <property type="match status" value="1"/>
</dbReference>
<protein>
    <submittedName>
        <fullName evidence="10">Leukocyte elastase inhibitor</fullName>
    </submittedName>
</protein>
<evidence type="ECO:0000256" key="4">
    <source>
        <dbReference type="ARBA" id="ARBA00022690"/>
    </source>
</evidence>
<evidence type="ECO:0000256" key="5">
    <source>
        <dbReference type="ARBA" id="ARBA00022729"/>
    </source>
</evidence>
<dbReference type="InterPro" id="IPR036186">
    <property type="entry name" value="Serpin_sf"/>
</dbReference>
<proteinExistence type="inferred from homology"/>
<comment type="caution">
    <text evidence="10">The sequence shown here is derived from an EMBL/GenBank/DDBJ whole genome shotgun (WGS) entry which is preliminary data.</text>
</comment>
<evidence type="ECO:0000313" key="10">
    <source>
        <dbReference type="EMBL" id="GFY65042.1"/>
    </source>
</evidence>
<dbReference type="FunFam" id="3.30.497.10:FF:000031">
    <property type="entry name" value="Putative salivary serpin"/>
    <property type="match status" value="1"/>
</dbReference>
<feature type="domain" description="Serpin" evidence="9">
    <location>
        <begin position="56"/>
        <end position="345"/>
    </location>
</feature>
<organism evidence="10 11">
    <name type="scientific">Trichonephila inaurata madagascariensis</name>
    <dbReference type="NCBI Taxonomy" id="2747483"/>
    <lineage>
        <taxon>Eukaryota</taxon>
        <taxon>Metazoa</taxon>
        <taxon>Ecdysozoa</taxon>
        <taxon>Arthropoda</taxon>
        <taxon>Chelicerata</taxon>
        <taxon>Arachnida</taxon>
        <taxon>Araneae</taxon>
        <taxon>Araneomorphae</taxon>
        <taxon>Entelegynae</taxon>
        <taxon>Araneoidea</taxon>
        <taxon>Nephilidae</taxon>
        <taxon>Trichonephila</taxon>
        <taxon>Trichonephila inaurata</taxon>
    </lineage>
</organism>
<dbReference type="PANTHER" id="PTHR11461">
    <property type="entry name" value="SERINE PROTEASE INHIBITOR, SERPIN"/>
    <property type="match status" value="1"/>
</dbReference>
<evidence type="ECO:0000256" key="3">
    <source>
        <dbReference type="ARBA" id="ARBA00022525"/>
    </source>
</evidence>
<keyword evidence="6" id="KW-0722">Serine protease inhibitor</keyword>
<evidence type="ECO:0000259" key="9">
    <source>
        <dbReference type="SMART" id="SM00093"/>
    </source>
</evidence>
<keyword evidence="7" id="KW-0325">Glycoprotein</keyword>
<dbReference type="InterPro" id="IPR042178">
    <property type="entry name" value="Serpin_sf_1"/>
</dbReference>
<reference evidence="10" key="1">
    <citation type="submission" date="2020-08" db="EMBL/GenBank/DDBJ databases">
        <title>Multicomponent nature underlies the extraordinary mechanical properties of spider dragline silk.</title>
        <authorList>
            <person name="Kono N."/>
            <person name="Nakamura H."/>
            <person name="Mori M."/>
            <person name="Yoshida Y."/>
            <person name="Ohtoshi R."/>
            <person name="Malay A.D."/>
            <person name="Moran D.A.P."/>
            <person name="Tomita M."/>
            <person name="Numata K."/>
            <person name="Arakawa K."/>
        </authorList>
    </citation>
    <scope>NUCLEOTIDE SEQUENCE</scope>
</reference>
<dbReference type="SMART" id="SM00093">
    <property type="entry name" value="SERPIN"/>
    <property type="match status" value="1"/>
</dbReference>
<dbReference type="SUPFAM" id="SSF56574">
    <property type="entry name" value="Serpins"/>
    <property type="match status" value="1"/>
</dbReference>